<accession>A0A8S1K7S9</accession>
<organism evidence="1 2">
    <name type="scientific">Paramecium primaurelia</name>
    <dbReference type="NCBI Taxonomy" id="5886"/>
    <lineage>
        <taxon>Eukaryota</taxon>
        <taxon>Sar</taxon>
        <taxon>Alveolata</taxon>
        <taxon>Ciliophora</taxon>
        <taxon>Intramacronucleata</taxon>
        <taxon>Oligohymenophorea</taxon>
        <taxon>Peniculida</taxon>
        <taxon>Parameciidae</taxon>
        <taxon>Paramecium</taxon>
    </lineage>
</organism>
<name>A0A8S1K7S9_PARPR</name>
<evidence type="ECO:0000313" key="1">
    <source>
        <dbReference type="EMBL" id="CAD8050877.1"/>
    </source>
</evidence>
<gene>
    <name evidence="1" type="ORF">PPRIM_AZ9-3.1.T0170277</name>
</gene>
<comment type="caution">
    <text evidence="1">The sequence shown here is derived from an EMBL/GenBank/DDBJ whole genome shotgun (WGS) entry which is preliminary data.</text>
</comment>
<dbReference type="Proteomes" id="UP000688137">
    <property type="component" value="Unassembled WGS sequence"/>
</dbReference>
<evidence type="ECO:0000313" key="2">
    <source>
        <dbReference type="Proteomes" id="UP000688137"/>
    </source>
</evidence>
<protein>
    <submittedName>
        <fullName evidence="1">Uncharacterized protein</fullName>
    </submittedName>
</protein>
<proteinExistence type="predicted"/>
<dbReference type="AlphaFoldDB" id="A0A8S1K7S9"/>
<keyword evidence="2" id="KW-1185">Reference proteome</keyword>
<reference evidence="1" key="1">
    <citation type="submission" date="2021-01" db="EMBL/GenBank/DDBJ databases">
        <authorList>
            <consortium name="Genoscope - CEA"/>
            <person name="William W."/>
        </authorList>
    </citation>
    <scope>NUCLEOTIDE SEQUENCE</scope>
</reference>
<sequence length="35" mass="4362">MLYNIPKYLTKYNNHACETIESFENTYKNDLIQWY</sequence>
<dbReference type="EMBL" id="CAJJDM010000012">
    <property type="protein sequence ID" value="CAD8050877.1"/>
    <property type="molecule type" value="Genomic_DNA"/>
</dbReference>